<gene>
    <name evidence="2" type="ORF">FOB60_004902</name>
</gene>
<evidence type="ECO:0000313" key="3">
    <source>
        <dbReference type="Proteomes" id="UP000590412"/>
    </source>
</evidence>
<dbReference type="OrthoDB" id="4084695at2759"/>
<sequence>MLRQSIRSAYNGNIVAKRFIQQSSINFAKGDSSTIDSYRLPSQSSINEWEFKYDFIPKTTQPKVPPVTKEAVKQDIAQEKAKAVECELFAKESNSSVKVEANDAKVLHGGESVGAEHVLREDRGSNPIDSSKPNVSNASKPKKAANHDQYVQSSVNPDINQADIVNLGENEIDHKTEDVGKQARVVDDIEHDNLHHQGQQESSSSSSSSTSSSSGSSSVAGVLALLGVGGAGYWYYTSSSKPAKK</sequence>
<organism evidence="2 3">
    <name type="scientific">Candida parapsilosis</name>
    <name type="common">Yeast</name>
    <dbReference type="NCBI Taxonomy" id="5480"/>
    <lineage>
        <taxon>Eukaryota</taxon>
        <taxon>Fungi</taxon>
        <taxon>Dikarya</taxon>
        <taxon>Ascomycota</taxon>
        <taxon>Saccharomycotina</taxon>
        <taxon>Pichiomycetes</taxon>
        <taxon>Debaryomycetaceae</taxon>
        <taxon>Candida/Lodderomyces clade</taxon>
        <taxon>Candida</taxon>
    </lineage>
</organism>
<proteinExistence type="predicted"/>
<evidence type="ECO:0000313" key="2">
    <source>
        <dbReference type="EMBL" id="KAF6045330.1"/>
    </source>
</evidence>
<feature type="region of interest" description="Disordered" evidence="1">
    <location>
        <begin position="191"/>
        <end position="217"/>
    </location>
</feature>
<dbReference type="EMBL" id="JABWAB010000009">
    <property type="protein sequence ID" value="KAF6045330.1"/>
    <property type="molecule type" value="Genomic_DNA"/>
</dbReference>
<evidence type="ECO:0000256" key="1">
    <source>
        <dbReference type="SAM" id="MobiDB-lite"/>
    </source>
</evidence>
<dbReference type="Proteomes" id="UP000590412">
    <property type="component" value="Unassembled WGS sequence"/>
</dbReference>
<feature type="compositionally biased region" description="Low complexity" evidence="1">
    <location>
        <begin position="202"/>
        <end position="217"/>
    </location>
</feature>
<accession>A0A8X7NFK9</accession>
<protein>
    <submittedName>
        <fullName evidence="2">Uncharacterized protein</fullName>
    </submittedName>
</protein>
<dbReference type="AlphaFoldDB" id="A0A8X7NFK9"/>
<feature type="compositionally biased region" description="Polar residues" evidence="1">
    <location>
        <begin position="127"/>
        <end position="139"/>
    </location>
</feature>
<feature type="region of interest" description="Disordered" evidence="1">
    <location>
        <begin position="108"/>
        <end position="157"/>
    </location>
</feature>
<reference evidence="2" key="1">
    <citation type="submission" date="2020-03" db="EMBL/GenBank/DDBJ databases">
        <title>FDA dAtabase for Regulatory Grade micrObial Sequences (FDA-ARGOS): Supporting development and validation of Infectious Disease Dx tests.</title>
        <authorList>
            <person name="Campos J."/>
            <person name="Goldberg B."/>
            <person name="Tallon L."/>
            <person name="Sadzewicz L."/>
            <person name="Vavikolanu K."/>
            <person name="Mehta A."/>
            <person name="Aluvathingal J."/>
            <person name="Nadendla S."/>
            <person name="Nandy P."/>
            <person name="Geyer C."/>
            <person name="Yan Y."/>
            <person name="Sichtig H."/>
        </authorList>
    </citation>
    <scope>NUCLEOTIDE SEQUENCE [LARGE SCALE GENOMIC DNA]</scope>
    <source>
        <strain evidence="2">FDAARGOS_652</strain>
    </source>
</reference>
<name>A0A8X7NFK9_CANPA</name>
<comment type="caution">
    <text evidence="2">The sequence shown here is derived from an EMBL/GenBank/DDBJ whole genome shotgun (WGS) entry which is preliminary data.</text>
</comment>